<feature type="transmembrane region" description="Helical" evidence="1">
    <location>
        <begin position="20"/>
        <end position="38"/>
    </location>
</feature>
<dbReference type="InterPro" id="IPR054402">
    <property type="entry name" value="Tt1218-like_dom"/>
</dbReference>
<dbReference type="Pfam" id="PF22150">
    <property type="entry name" value="Tt1218-like"/>
    <property type="match status" value="1"/>
</dbReference>
<name>A0AB38CF13_9BURK</name>
<comment type="caution">
    <text evidence="3">The sequence shown here is derived from an EMBL/GenBank/DDBJ whole genome shotgun (WGS) entry which is preliminary data.</text>
</comment>
<evidence type="ECO:0000259" key="2">
    <source>
        <dbReference type="Pfam" id="PF22150"/>
    </source>
</evidence>
<evidence type="ECO:0000313" key="3">
    <source>
        <dbReference type="EMBL" id="SFY19834.1"/>
    </source>
</evidence>
<dbReference type="Proteomes" id="UP000182489">
    <property type="component" value="Unassembled WGS sequence"/>
</dbReference>
<accession>A0AB38CF13</accession>
<dbReference type="AlphaFoldDB" id="A0AB38CF13"/>
<keyword evidence="1" id="KW-0472">Membrane</keyword>
<evidence type="ECO:0000313" key="4">
    <source>
        <dbReference type="Proteomes" id="UP000182489"/>
    </source>
</evidence>
<keyword evidence="1" id="KW-0812">Transmembrane</keyword>
<reference evidence="3 4" key="1">
    <citation type="submission" date="2016-11" db="EMBL/GenBank/DDBJ databases">
        <authorList>
            <person name="Varghese N."/>
            <person name="Submissions S."/>
        </authorList>
    </citation>
    <scope>NUCLEOTIDE SEQUENCE [LARGE SCALE GENOMIC DNA]</scope>
    <source>
        <strain evidence="3 4">NFR18</strain>
    </source>
</reference>
<dbReference type="NCBIfam" id="TIGR02523">
    <property type="entry name" value="type_IV_pilV"/>
    <property type="match status" value="1"/>
</dbReference>
<dbReference type="InterPro" id="IPR013362">
    <property type="entry name" value="Pilus_4_PilV"/>
</dbReference>
<sequence length="196" mass="19945">MRNSGRTMFPAGGSSLVEVLVSLLLLALGLLGASILQLHSLRARHESGLLSAGVQLAAGIAERMRANSVLMNGPDAGNPYLNVAYAAADDAEAGGGAPDCFGATVCSAAELAQFDIAEWKQRLHAALPGARLHICRDTSAWDAAAQGLQWACSGGKGAPIVIKLGWRARLSDGSSAVNAAGESLPRLAFQLGGGGA</sequence>
<dbReference type="EMBL" id="FPKH01000007">
    <property type="protein sequence ID" value="SFY19834.1"/>
    <property type="molecule type" value="Genomic_DNA"/>
</dbReference>
<keyword evidence="1" id="KW-1133">Transmembrane helix</keyword>
<proteinExistence type="predicted"/>
<gene>
    <name evidence="3" type="ORF">SAMN03097694_5027</name>
</gene>
<evidence type="ECO:0000256" key="1">
    <source>
        <dbReference type="SAM" id="Phobius"/>
    </source>
</evidence>
<organism evidence="3 4">
    <name type="scientific">Janthinobacterium lividum</name>
    <dbReference type="NCBI Taxonomy" id="29581"/>
    <lineage>
        <taxon>Bacteria</taxon>
        <taxon>Pseudomonadati</taxon>
        <taxon>Pseudomonadota</taxon>
        <taxon>Betaproteobacteria</taxon>
        <taxon>Burkholderiales</taxon>
        <taxon>Oxalobacteraceae</taxon>
        <taxon>Janthinobacterium</taxon>
    </lineage>
</organism>
<protein>
    <submittedName>
        <fullName evidence="3">Type IV pilus assembly protein PilV</fullName>
    </submittedName>
</protein>
<feature type="domain" description="Type IV pilin Tt1218-like" evidence="2">
    <location>
        <begin position="36"/>
        <end position="117"/>
    </location>
</feature>
<dbReference type="RefSeq" id="WP_072456334.1">
    <property type="nucleotide sequence ID" value="NZ_FPKH01000007.1"/>
</dbReference>